<dbReference type="InterPro" id="IPR009057">
    <property type="entry name" value="Homeodomain-like_sf"/>
</dbReference>
<dbReference type="PANTHER" id="PTHR43280">
    <property type="entry name" value="ARAC-FAMILY TRANSCRIPTIONAL REGULATOR"/>
    <property type="match status" value="1"/>
</dbReference>
<keyword evidence="1" id="KW-0805">Transcription regulation</keyword>
<dbReference type="Proteomes" id="UP000024836">
    <property type="component" value="Unassembled WGS sequence"/>
</dbReference>
<dbReference type="PATRIC" id="fig|1461693.3.peg.472"/>
<evidence type="ECO:0000313" key="5">
    <source>
        <dbReference type="EMBL" id="KCV83550.1"/>
    </source>
</evidence>
<dbReference type="RefSeq" id="WP_051597890.1">
    <property type="nucleotide sequence ID" value="NZ_AQQY01000001.1"/>
</dbReference>
<organism evidence="5 6">
    <name type="scientific">Actibacterium atlanticum</name>
    <dbReference type="NCBI Taxonomy" id="1461693"/>
    <lineage>
        <taxon>Bacteria</taxon>
        <taxon>Pseudomonadati</taxon>
        <taxon>Pseudomonadota</taxon>
        <taxon>Alphaproteobacteria</taxon>
        <taxon>Rhodobacterales</taxon>
        <taxon>Roseobacteraceae</taxon>
        <taxon>Actibacterium</taxon>
    </lineage>
</organism>
<dbReference type="InterPro" id="IPR018062">
    <property type="entry name" value="HTH_AraC-typ_CS"/>
</dbReference>
<dbReference type="eggNOG" id="COG2207">
    <property type="taxonomic scope" value="Bacteria"/>
</dbReference>
<dbReference type="GO" id="GO:0043565">
    <property type="term" value="F:sequence-specific DNA binding"/>
    <property type="evidence" value="ECO:0007669"/>
    <property type="project" value="InterPro"/>
</dbReference>
<keyword evidence="3" id="KW-0804">Transcription</keyword>
<dbReference type="STRING" id="1461693.ATO10_02280"/>
<dbReference type="SUPFAM" id="SSF46689">
    <property type="entry name" value="Homeodomain-like"/>
    <property type="match status" value="1"/>
</dbReference>
<evidence type="ECO:0000256" key="2">
    <source>
        <dbReference type="ARBA" id="ARBA00023125"/>
    </source>
</evidence>
<dbReference type="EMBL" id="AQQY01000001">
    <property type="protein sequence ID" value="KCV83550.1"/>
    <property type="molecule type" value="Genomic_DNA"/>
</dbReference>
<evidence type="ECO:0000259" key="4">
    <source>
        <dbReference type="PROSITE" id="PS01124"/>
    </source>
</evidence>
<dbReference type="GO" id="GO:0003700">
    <property type="term" value="F:DNA-binding transcription factor activity"/>
    <property type="evidence" value="ECO:0007669"/>
    <property type="project" value="InterPro"/>
</dbReference>
<evidence type="ECO:0000256" key="3">
    <source>
        <dbReference type="ARBA" id="ARBA00023163"/>
    </source>
</evidence>
<dbReference type="PROSITE" id="PS01124">
    <property type="entry name" value="HTH_ARAC_FAMILY_2"/>
    <property type="match status" value="1"/>
</dbReference>
<keyword evidence="2" id="KW-0238">DNA-binding</keyword>
<evidence type="ECO:0000256" key="1">
    <source>
        <dbReference type="ARBA" id="ARBA00023015"/>
    </source>
</evidence>
<accession>A0A058ZQN3</accession>
<protein>
    <submittedName>
        <fullName evidence="5">AraC family transcriptional regulator</fullName>
    </submittedName>
</protein>
<dbReference type="InterPro" id="IPR018060">
    <property type="entry name" value="HTH_AraC"/>
</dbReference>
<dbReference type="SUPFAM" id="SSF51182">
    <property type="entry name" value="RmlC-like cupins"/>
    <property type="match status" value="1"/>
</dbReference>
<comment type="caution">
    <text evidence="5">The sequence shown here is derived from an EMBL/GenBank/DDBJ whole genome shotgun (WGS) entry which is preliminary data.</text>
</comment>
<dbReference type="Gene3D" id="1.10.10.60">
    <property type="entry name" value="Homeodomain-like"/>
    <property type="match status" value="1"/>
</dbReference>
<dbReference type="PROSITE" id="PS00041">
    <property type="entry name" value="HTH_ARAC_FAMILY_1"/>
    <property type="match status" value="1"/>
</dbReference>
<dbReference type="PRINTS" id="PR00032">
    <property type="entry name" value="HTHARAC"/>
</dbReference>
<evidence type="ECO:0000313" key="6">
    <source>
        <dbReference type="Proteomes" id="UP000024836"/>
    </source>
</evidence>
<keyword evidence="6" id="KW-1185">Reference proteome</keyword>
<dbReference type="AlphaFoldDB" id="A0A058ZQN3"/>
<dbReference type="SMART" id="SM00342">
    <property type="entry name" value="HTH_ARAC"/>
    <property type="match status" value="1"/>
</dbReference>
<gene>
    <name evidence="5" type="ORF">ATO10_02280</name>
</gene>
<proteinExistence type="predicted"/>
<feature type="domain" description="HTH araC/xylS-type" evidence="4">
    <location>
        <begin position="162"/>
        <end position="260"/>
    </location>
</feature>
<dbReference type="InterPro" id="IPR020449">
    <property type="entry name" value="Tscrpt_reg_AraC-type_HTH"/>
</dbReference>
<name>A0A058ZQN3_9RHOB</name>
<dbReference type="InterPro" id="IPR014710">
    <property type="entry name" value="RmlC-like_jellyroll"/>
</dbReference>
<reference evidence="5 6" key="1">
    <citation type="submission" date="2013-04" db="EMBL/GenBank/DDBJ databases">
        <title>Shimia sp. 22II-S11-Z10 Genome Sequencing.</title>
        <authorList>
            <person name="Lai Q."/>
            <person name="Li G."/>
            <person name="Shao Z."/>
        </authorList>
    </citation>
    <scope>NUCLEOTIDE SEQUENCE [LARGE SCALE GENOMIC DNA]</scope>
    <source>
        <strain evidence="6">22II-S11-Z10</strain>
    </source>
</reference>
<dbReference type="Pfam" id="PF12833">
    <property type="entry name" value="HTH_18"/>
    <property type="match status" value="1"/>
</dbReference>
<dbReference type="Gene3D" id="2.60.120.10">
    <property type="entry name" value="Jelly Rolls"/>
    <property type="match status" value="1"/>
</dbReference>
<dbReference type="OrthoDB" id="9814125at2"/>
<dbReference type="PANTHER" id="PTHR43280:SF32">
    <property type="entry name" value="TRANSCRIPTIONAL REGULATORY PROTEIN"/>
    <property type="match status" value="1"/>
</dbReference>
<dbReference type="InterPro" id="IPR011051">
    <property type="entry name" value="RmlC_Cupin_sf"/>
</dbReference>
<sequence>MSSADLRVIPLHALFKGSRWRVEAMRSYSVDQLIWFTRGQGRLTVGGLTRGYGAHNAVYIPAGTMHSFELTANVFGTAVFMAPDHDLPFPDHPCHLRIRDAADQAELTLILDNLQREVEGDHPARLRAAGYHAGLLTVWLERQMLNHEDALAEKTAARRLARRYSDMVEQRFHLHESVSDYAAQLGVTPTHLTRVCKESCGRTASDFLADRKIAEAQRLLADTRMPIKKIAEGLGFASAAYFTRAFQTRAGNTPMNFRKSSNIKAQNGTVKVS</sequence>